<accession>A0ABD2D392</accession>
<gene>
    <name evidence="3" type="ORF">WCI35_032227</name>
</gene>
<evidence type="ECO:0000259" key="2">
    <source>
        <dbReference type="Pfam" id="PF14915"/>
    </source>
</evidence>
<protein>
    <submittedName>
        <fullName evidence="3">POTE ankyrin domain family member C isoform 1</fullName>
    </submittedName>
</protein>
<keyword evidence="1" id="KW-0175">Coiled coil</keyword>
<proteinExistence type="predicted"/>
<evidence type="ECO:0000256" key="1">
    <source>
        <dbReference type="ARBA" id="ARBA00023054"/>
    </source>
</evidence>
<dbReference type="EMBL" id="JBFSEQ010000015">
    <property type="protein sequence ID" value="KAL2761324.1"/>
    <property type="molecule type" value="Genomic_DNA"/>
</dbReference>
<evidence type="ECO:0000313" key="3">
    <source>
        <dbReference type="EMBL" id="KAL2761324.1"/>
    </source>
</evidence>
<comment type="caution">
    <text evidence="3">The sequence shown here is derived from an EMBL/GenBank/DDBJ whole genome shotgun (WGS) entry which is preliminary data.</text>
</comment>
<sequence>NDTQRQLSQEQNAKIMQDEILNNHFCKQKKLETALKKMNSEISHSHEKEKDLLHKNCMLENEIARLKLEI</sequence>
<dbReference type="Pfam" id="PF14915">
    <property type="entry name" value="CCDC144C"/>
    <property type="match status" value="1"/>
</dbReference>
<organism evidence="3 4">
    <name type="scientific">Daubentonia madagascariensis</name>
    <name type="common">Aye-aye</name>
    <name type="synonym">Sciurus madagascariensis</name>
    <dbReference type="NCBI Taxonomy" id="31869"/>
    <lineage>
        <taxon>Eukaryota</taxon>
        <taxon>Metazoa</taxon>
        <taxon>Chordata</taxon>
        <taxon>Craniata</taxon>
        <taxon>Vertebrata</taxon>
        <taxon>Euteleostomi</taxon>
        <taxon>Mammalia</taxon>
        <taxon>Eutheria</taxon>
        <taxon>Euarchontoglires</taxon>
        <taxon>Primates</taxon>
        <taxon>Strepsirrhini</taxon>
        <taxon>Chiromyiformes</taxon>
        <taxon>Daubentoniidae</taxon>
        <taxon>Daubentonia</taxon>
    </lineage>
</organism>
<feature type="domain" description="CCDC144C-like coiled-coil" evidence="2">
    <location>
        <begin position="1"/>
        <end position="70"/>
    </location>
</feature>
<dbReference type="Proteomes" id="UP001610411">
    <property type="component" value="Unassembled WGS sequence"/>
</dbReference>
<feature type="non-terminal residue" evidence="3">
    <location>
        <position position="1"/>
    </location>
</feature>
<reference evidence="3 4" key="1">
    <citation type="journal article" date="2024" name="G3 (Bethesda)">
        <title>A hybrid genome assembly of the endangered aye-aye (Daubentonia madagascariensis).</title>
        <authorList>
            <person name="Versoza C.J."/>
            <person name="Pfeifer S.P."/>
        </authorList>
    </citation>
    <scope>NUCLEOTIDE SEQUENCE [LARGE SCALE GENOMIC DNA]</scope>
    <source>
        <strain evidence="3">6821</strain>
    </source>
</reference>
<dbReference type="AlphaFoldDB" id="A0ABD2D392"/>
<dbReference type="InterPro" id="IPR039497">
    <property type="entry name" value="CC144C-like_CC_dom"/>
</dbReference>
<name>A0ABD2D392_DAUMA</name>
<evidence type="ECO:0000313" key="4">
    <source>
        <dbReference type="Proteomes" id="UP001610411"/>
    </source>
</evidence>
<feature type="non-terminal residue" evidence="3">
    <location>
        <position position="70"/>
    </location>
</feature>
<keyword evidence="4" id="KW-1185">Reference proteome</keyword>